<dbReference type="GO" id="GO:0016757">
    <property type="term" value="F:glycosyltransferase activity"/>
    <property type="evidence" value="ECO:0007669"/>
    <property type="project" value="UniProtKB-KW"/>
</dbReference>
<feature type="transmembrane region" description="Helical" evidence="8">
    <location>
        <begin position="250"/>
        <end position="272"/>
    </location>
</feature>
<evidence type="ECO:0000313" key="10">
    <source>
        <dbReference type="EMBL" id="MFC0264565.1"/>
    </source>
</evidence>
<feature type="transmembrane region" description="Helical" evidence="8">
    <location>
        <begin position="12"/>
        <end position="30"/>
    </location>
</feature>
<feature type="transmembrane region" description="Helical" evidence="8">
    <location>
        <begin position="305"/>
        <end position="325"/>
    </location>
</feature>
<dbReference type="EMBL" id="JBHLWI010000068">
    <property type="protein sequence ID" value="MFC0264565.1"/>
    <property type="molecule type" value="Genomic_DNA"/>
</dbReference>
<keyword evidence="4 10" id="KW-0808">Transferase</keyword>
<dbReference type="PANTHER" id="PTHR33908">
    <property type="entry name" value="MANNOSYLTRANSFERASE YKCB-RELATED"/>
    <property type="match status" value="1"/>
</dbReference>
<protein>
    <submittedName>
        <fullName evidence="10">ArnT family glycosyltransferase</fullName>
        <ecNumber evidence="10">2.4.-.-</ecNumber>
    </submittedName>
</protein>
<evidence type="ECO:0000256" key="2">
    <source>
        <dbReference type="ARBA" id="ARBA00022475"/>
    </source>
</evidence>
<dbReference type="Pfam" id="PF13231">
    <property type="entry name" value="PMT_2"/>
    <property type="match status" value="1"/>
</dbReference>
<keyword evidence="3 10" id="KW-0328">Glycosyltransferase</keyword>
<evidence type="ECO:0000256" key="1">
    <source>
        <dbReference type="ARBA" id="ARBA00004651"/>
    </source>
</evidence>
<dbReference type="InterPro" id="IPR038731">
    <property type="entry name" value="RgtA/B/C-like"/>
</dbReference>
<keyword evidence="6 8" id="KW-1133">Transmembrane helix</keyword>
<keyword evidence="5 8" id="KW-0812">Transmembrane</keyword>
<feature type="transmembrane region" description="Helical" evidence="8">
    <location>
        <begin position="194"/>
        <end position="213"/>
    </location>
</feature>
<evidence type="ECO:0000256" key="3">
    <source>
        <dbReference type="ARBA" id="ARBA00022676"/>
    </source>
</evidence>
<feature type="transmembrane region" description="Helical" evidence="8">
    <location>
        <begin position="77"/>
        <end position="95"/>
    </location>
</feature>
<sequence length="504" mass="58236">MEKFPKSEKLFALVFISIVAVFKLVYFYFSNHSLFTEEAQYWLWSKHLDWNYYSKPLMIAVYNFLSTLMFGNTEFAIKFNAVLFSALTSWVLYLFSFELFKSAKISFWTVVILTFMPFFHLGSIFHTTDSSLYFFWVLSFFWVWKSLETGKLTWWILAGLSTAIGIMSKNIMILVIPIVFLYMLLTQPKQILRAGFWVFSLVSFIGFIPLVLWNMHNDFVTFKHVGTLGGVSGAGNSLSLGKSFAYVGEYIGGQLGIMSPFYIPLLVLLLIALKKTKDNKLLFLILPSLAVWFLFLMISTQKSVYVNWPAMGMLLLPVGMAKVVMNEGQNWLKYLKIGTGITAFLFLVMFFPQPFDHIGLKKILKPKADPMGRLAGYRELGERITFLRDSLDLGNSFIFSDNYHLASEMAFYVQGNPQTYTINMGRRKNQFDLWPGIDQFEGKGFAGIYMTREKEVQPSVSLGFDELLHLEEFYTVYRGDTIKIYQVAFFRNLNHIKEVETNQF</sequence>
<dbReference type="PANTHER" id="PTHR33908:SF11">
    <property type="entry name" value="MEMBRANE PROTEIN"/>
    <property type="match status" value="1"/>
</dbReference>
<evidence type="ECO:0000256" key="6">
    <source>
        <dbReference type="ARBA" id="ARBA00022989"/>
    </source>
</evidence>
<dbReference type="RefSeq" id="WP_382389130.1">
    <property type="nucleotide sequence ID" value="NZ_JBHLWI010000068.1"/>
</dbReference>
<feature type="domain" description="Glycosyltransferase RgtA/B/C/D-like" evidence="9">
    <location>
        <begin position="55"/>
        <end position="213"/>
    </location>
</feature>
<feature type="transmembrane region" description="Helical" evidence="8">
    <location>
        <begin position="107"/>
        <end position="125"/>
    </location>
</feature>
<feature type="transmembrane region" description="Helical" evidence="8">
    <location>
        <begin position="281"/>
        <end position="299"/>
    </location>
</feature>
<evidence type="ECO:0000256" key="8">
    <source>
        <dbReference type="SAM" id="Phobius"/>
    </source>
</evidence>
<keyword evidence="2" id="KW-1003">Cell membrane</keyword>
<proteinExistence type="predicted"/>
<evidence type="ECO:0000256" key="5">
    <source>
        <dbReference type="ARBA" id="ARBA00022692"/>
    </source>
</evidence>
<feature type="transmembrane region" description="Helical" evidence="8">
    <location>
        <begin position="337"/>
        <end position="355"/>
    </location>
</feature>
<dbReference type="EC" id="2.4.-.-" evidence="10"/>
<reference evidence="10 11" key="1">
    <citation type="submission" date="2024-09" db="EMBL/GenBank/DDBJ databases">
        <authorList>
            <person name="Sun Q."/>
            <person name="Mori K."/>
        </authorList>
    </citation>
    <scope>NUCLEOTIDE SEQUENCE [LARGE SCALE GENOMIC DNA]</scope>
    <source>
        <strain evidence="10 11">CCM 7650</strain>
    </source>
</reference>
<dbReference type="InterPro" id="IPR050297">
    <property type="entry name" value="LipidA_mod_glycosyltrf_83"/>
</dbReference>
<name>A0ABV6FXF6_9BACT</name>
<gene>
    <name evidence="10" type="ORF">ACFFIP_17895</name>
</gene>
<keyword evidence="7 8" id="KW-0472">Membrane</keyword>
<accession>A0ABV6FXF6</accession>
<evidence type="ECO:0000256" key="7">
    <source>
        <dbReference type="ARBA" id="ARBA00023136"/>
    </source>
</evidence>
<evidence type="ECO:0000313" key="11">
    <source>
        <dbReference type="Proteomes" id="UP001589797"/>
    </source>
</evidence>
<comment type="subcellular location">
    <subcellularLocation>
        <location evidence="1">Cell membrane</location>
        <topology evidence="1">Multi-pass membrane protein</topology>
    </subcellularLocation>
</comment>
<evidence type="ECO:0000256" key="4">
    <source>
        <dbReference type="ARBA" id="ARBA00022679"/>
    </source>
</evidence>
<keyword evidence="11" id="KW-1185">Reference proteome</keyword>
<evidence type="ECO:0000259" key="9">
    <source>
        <dbReference type="Pfam" id="PF13231"/>
    </source>
</evidence>
<feature type="transmembrane region" description="Helical" evidence="8">
    <location>
        <begin position="50"/>
        <end position="70"/>
    </location>
</feature>
<feature type="transmembrane region" description="Helical" evidence="8">
    <location>
        <begin position="153"/>
        <end position="182"/>
    </location>
</feature>
<comment type="caution">
    <text evidence="10">The sequence shown here is derived from an EMBL/GenBank/DDBJ whole genome shotgun (WGS) entry which is preliminary data.</text>
</comment>
<organism evidence="10 11">
    <name type="scientific">Fontibacter flavus</name>
    <dbReference type="NCBI Taxonomy" id="654838"/>
    <lineage>
        <taxon>Bacteria</taxon>
        <taxon>Pseudomonadati</taxon>
        <taxon>Bacteroidota</taxon>
        <taxon>Cytophagia</taxon>
        <taxon>Cytophagales</taxon>
        <taxon>Cyclobacteriaceae</taxon>
        <taxon>Fontibacter</taxon>
    </lineage>
</organism>
<dbReference type="Proteomes" id="UP001589797">
    <property type="component" value="Unassembled WGS sequence"/>
</dbReference>